<dbReference type="STRING" id="1801677.A2365_01975"/>
<comment type="caution">
    <text evidence="1">The sequence shown here is derived from an EMBL/GenBank/DDBJ whole genome shotgun (WGS) entry which is preliminary data.</text>
</comment>
<name>A0A1G2EP78_9BACT</name>
<dbReference type="Proteomes" id="UP000177740">
    <property type="component" value="Unassembled WGS sequence"/>
</dbReference>
<sequence>MTFNISDPGGSVITLLRRAGYLFMHEDEKTKQAVFARPLERSGYPRFHLYIKKEKGELVINLHLDQKRPVYKGSTAHSGEYDSPIVQQEAERIKQIL</sequence>
<evidence type="ECO:0000313" key="1">
    <source>
        <dbReference type="EMBL" id="OGZ27614.1"/>
    </source>
</evidence>
<evidence type="ECO:0000313" key="2">
    <source>
        <dbReference type="Proteomes" id="UP000177740"/>
    </source>
</evidence>
<protein>
    <submittedName>
        <fullName evidence="1">Uncharacterized protein</fullName>
    </submittedName>
</protein>
<dbReference type="EMBL" id="MHMM01000005">
    <property type="protein sequence ID" value="OGZ27614.1"/>
    <property type="molecule type" value="Genomic_DNA"/>
</dbReference>
<accession>A0A1G2EP78</accession>
<dbReference type="AlphaFoldDB" id="A0A1G2EP78"/>
<reference evidence="1 2" key="1">
    <citation type="journal article" date="2016" name="Nat. Commun.">
        <title>Thousands of microbial genomes shed light on interconnected biogeochemical processes in an aquifer system.</title>
        <authorList>
            <person name="Anantharaman K."/>
            <person name="Brown C.T."/>
            <person name="Hug L.A."/>
            <person name="Sharon I."/>
            <person name="Castelle C.J."/>
            <person name="Probst A.J."/>
            <person name="Thomas B.C."/>
            <person name="Singh A."/>
            <person name="Wilkins M.J."/>
            <person name="Karaoz U."/>
            <person name="Brodie E.L."/>
            <person name="Williams K.H."/>
            <person name="Hubbard S.S."/>
            <person name="Banfield J.F."/>
        </authorList>
    </citation>
    <scope>NUCLEOTIDE SEQUENCE [LARGE SCALE GENOMIC DNA]</scope>
</reference>
<gene>
    <name evidence="1" type="ORF">A2365_01975</name>
</gene>
<proteinExistence type="predicted"/>
<organism evidence="1 2">
    <name type="scientific">Candidatus Nealsonbacteria bacterium RIFOXYB1_FULL_40_15</name>
    <dbReference type="NCBI Taxonomy" id="1801677"/>
    <lineage>
        <taxon>Bacteria</taxon>
        <taxon>Candidatus Nealsoniibacteriota</taxon>
    </lineage>
</organism>